<sequence>MNIKILLLLAVYIFAHIIHDVFILWINGDYKLIKHHFKWCLYLLLTCGIYAVTDFIDDHFKLSVSLKQFVGIIEFVILIGIGFYAIVKTKDKEEKNSGIIFLTVMMLIVIVSDVILKWIELI</sequence>
<dbReference type="EMBL" id="CACRSQ010000007">
    <property type="protein sequence ID" value="VYT29282.1"/>
    <property type="molecule type" value="Genomic_DNA"/>
</dbReference>
<accession>A0A6N2VK46</accession>
<protein>
    <submittedName>
        <fullName evidence="1">Uncharacterized protein</fullName>
    </submittedName>
</protein>
<dbReference type="RefSeq" id="WP_006567543.1">
    <property type="nucleotide sequence ID" value="NZ_BAABZP010000001.1"/>
</dbReference>
<organism evidence="1">
    <name type="scientific">Anaerostipes caccae</name>
    <dbReference type="NCBI Taxonomy" id="105841"/>
    <lineage>
        <taxon>Bacteria</taxon>
        <taxon>Bacillati</taxon>
        <taxon>Bacillota</taxon>
        <taxon>Clostridia</taxon>
        <taxon>Lachnospirales</taxon>
        <taxon>Lachnospiraceae</taxon>
        <taxon>Anaerostipes</taxon>
    </lineage>
</organism>
<gene>
    <name evidence="1" type="ORF">ACLFYP115_02505</name>
</gene>
<evidence type="ECO:0000313" key="1">
    <source>
        <dbReference type="EMBL" id="VYT29282.1"/>
    </source>
</evidence>
<reference evidence="1" key="1">
    <citation type="submission" date="2019-11" db="EMBL/GenBank/DDBJ databases">
        <authorList>
            <person name="Feng L."/>
        </authorList>
    </citation>
    <scope>NUCLEOTIDE SEQUENCE</scope>
    <source>
        <strain evidence="1">AcaccaeLFYP115</strain>
    </source>
</reference>
<proteinExistence type="predicted"/>
<name>A0A6N2VK46_9FIRM</name>
<dbReference type="AlphaFoldDB" id="A0A6N2VK46"/>